<dbReference type="RefSeq" id="WP_142081691.1">
    <property type="nucleotide sequence ID" value="NZ_VFPV01000001.1"/>
</dbReference>
<organism evidence="1 2">
    <name type="scientific">Acidovorax temperans</name>
    <dbReference type="NCBI Taxonomy" id="80878"/>
    <lineage>
        <taxon>Bacteria</taxon>
        <taxon>Pseudomonadati</taxon>
        <taxon>Pseudomonadota</taxon>
        <taxon>Betaproteobacteria</taxon>
        <taxon>Burkholderiales</taxon>
        <taxon>Comamonadaceae</taxon>
        <taxon>Acidovorax</taxon>
    </lineage>
</organism>
<protein>
    <submittedName>
        <fullName evidence="1">Uncharacterized protein</fullName>
    </submittedName>
</protein>
<comment type="caution">
    <text evidence="1">The sequence shown here is derived from an EMBL/GenBank/DDBJ whole genome shotgun (WGS) entry which is preliminary data.</text>
</comment>
<name>A0A543LKG7_9BURK</name>
<accession>A0A543LKG7</accession>
<reference evidence="1 2" key="1">
    <citation type="submission" date="2019-06" db="EMBL/GenBank/DDBJ databases">
        <title>Genomic Encyclopedia of Archaeal and Bacterial Type Strains, Phase II (KMG-II): from individual species to whole genera.</title>
        <authorList>
            <person name="Goeker M."/>
        </authorList>
    </citation>
    <scope>NUCLEOTIDE SEQUENCE [LARGE SCALE GENOMIC DNA]</scope>
    <source>
        <strain evidence="1 2">DSM 7270</strain>
    </source>
</reference>
<dbReference type="AlphaFoldDB" id="A0A543LKG7"/>
<dbReference type="Proteomes" id="UP000316993">
    <property type="component" value="Unassembled WGS sequence"/>
</dbReference>
<sequence>MAIHLVGAPHSGVHELLAALTAELGVHTAQLHPLMQALPSADSALPASPEASLPPLTPITLLTGLDWPCPPAEQENREQCDAELRRQLQASGTPYRVVYGSTARRVSTALAAAQALQAATPSTALSLTRAPVGSADGRRDEDDDQGRLKMRSWGCEKCSDPVCEHRLFTSLRLAATR</sequence>
<dbReference type="EMBL" id="VFPV01000001">
    <property type="protein sequence ID" value="TQN07805.1"/>
    <property type="molecule type" value="Genomic_DNA"/>
</dbReference>
<proteinExistence type="predicted"/>
<evidence type="ECO:0000313" key="2">
    <source>
        <dbReference type="Proteomes" id="UP000316993"/>
    </source>
</evidence>
<evidence type="ECO:0000313" key="1">
    <source>
        <dbReference type="EMBL" id="TQN07805.1"/>
    </source>
</evidence>
<gene>
    <name evidence="1" type="ORF">BDD18_0955</name>
</gene>